<proteinExistence type="predicted"/>
<keyword evidence="2" id="KW-0378">Hydrolase</keyword>
<dbReference type="GO" id="GO:0016787">
    <property type="term" value="F:hydrolase activity"/>
    <property type="evidence" value="ECO:0007669"/>
    <property type="project" value="UniProtKB-KW"/>
</dbReference>
<dbReference type="OrthoDB" id="9775557at2"/>
<dbReference type="InterPro" id="IPR050266">
    <property type="entry name" value="AB_hydrolase_sf"/>
</dbReference>
<dbReference type="PRINTS" id="PR00111">
    <property type="entry name" value="ABHYDROLASE"/>
</dbReference>
<protein>
    <submittedName>
        <fullName evidence="2">Alpha/beta hydrolase</fullName>
    </submittedName>
</protein>
<feature type="domain" description="AB hydrolase-1" evidence="1">
    <location>
        <begin position="26"/>
        <end position="246"/>
    </location>
</feature>
<dbReference type="InterPro" id="IPR029058">
    <property type="entry name" value="AB_hydrolase_fold"/>
</dbReference>
<dbReference type="SUPFAM" id="SSF53474">
    <property type="entry name" value="alpha/beta-Hydrolases"/>
    <property type="match status" value="1"/>
</dbReference>
<dbReference type="AlphaFoldDB" id="W0EA91"/>
<organism evidence="2 3">
    <name type="scientific">Desulfitobacterium metallireducens DSM 15288</name>
    <dbReference type="NCBI Taxonomy" id="871968"/>
    <lineage>
        <taxon>Bacteria</taxon>
        <taxon>Bacillati</taxon>
        <taxon>Bacillota</taxon>
        <taxon>Clostridia</taxon>
        <taxon>Eubacteriales</taxon>
        <taxon>Desulfitobacteriaceae</taxon>
        <taxon>Desulfitobacterium</taxon>
    </lineage>
</organism>
<reference evidence="2 3" key="1">
    <citation type="submission" date="2013-12" db="EMBL/GenBank/DDBJ databases">
        <authorList>
            <consortium name="DOE Joint Genome Institute"/>
            <person name="Smidt H."/>
            <person name="Huntemann M."/>
            <person name="Han J."/>
            <person name="Chen A."/>
            <person name="Kyrpides N."/>
            <person name="Mavromatis K."/>
            <person name="Markowitz V."/>
            <person name="Palaniappan K."/>
            <person name="Ivanova N."/>
            <person name="Schaumberg A."/>
            <person name="Pati A."/>
            <person name="Liolios K."/>
            <person name="Nordberg H.P."/>
            <person name="Cantor M.N."/>
            <person name="Hua S.X."/>
            <person name="Woyke T."/>
        </authorList>
    </citation>
    <scope>NUCLEOTIDE SEQUENCE [LARGE SCALE GENOMIC DNA]</scope>
    <source>
        <strain evidence="3">DSM 15288</strain>
    </source>
</reference>
<dbReference type="Gene3D" id="3.40.50.1820">
    <property type="entry name" value="alpha/beta hydrolase"/>
    <property type="match status" value="1"/>
</dbReference>
<dbReference type="PANTHER" id="PTHR43798">
    <property type="entry name" value="MONOACYLGLYCEROL LIPASE"/>
    <property type="match status" value="1"/>
</dbReference>
<dbReference type="eggNOG" id="COG2267">
    <property type="taxonomic scope" value="Bacteria"/>
</dbReference>
<dbReference type="RefSeq" id="WP_006716436.1">
    <property type="nucleotide sequence ID" value="NZ_CP007032.1"/>
</dbReference>
<gene>
    <name evidence="2" type="ORF">DESME_01970</name>
</gene>
<dbReference type="Proteomes" id="UP000010847">
    <property type="component" value="Chromosome"/>
</dbReference>
<name>W0EA91_9FIRM</name>
<evidence type="ECO:0000313" key="3">
    <source>
        <dbReference type="Proteomes" id="UP000010847"/>
    </source>
</evidence>
<sequence>MGYCQVHGEKIFYIESSLPNSNDNVVLFIHGAGGSSEVWSNQLSPIEGYRLFALDLPGHGHSEGKAASDIQEYSRFIADFIETLDLHFVILVGHSMGGGIVLESALAQPQLSWLKGIVLVDTGSRLRVNKKTLEQLAQGKLPFDIIPYLYSQNSTPEILTQALEDMKKVQAEVYLADFQACDAFDRSNEIQTLKLPTCIICGENDRMTPLKYSNGLHEALPQSKLEIISSAGHMSMQESPEEVNRALRQFLKGLA</sequence>
<accession>W0EA91</accession>
<dbReference type="KEGG" id="dmt:DESME_01970"/>
<dbReference type="PANTHER" id="PTHR43798:SF33">
    <property type="entry name" value="HYDROLASE, PUTATIVE (AFU_ORTHOLOGUE AFUA_2G14860)-RELATED"/>
    <property type="match status" value="1"/>
</dbReference>
<evidence type="ECO:0000313" key="2">
    <source>
        <dbReference type="EMBL" id="AHF05981.1"/>
    </source>
</evidence>
<dbReference type="HOGENOM" id="CLU_020336_50_1_9"/>
<dbReference type="EMBL" id="CP007032">
    <property type="protein sequence ID" value="AHF05981.1"/>
    <property type="molecule type" value="Genomic_DNA"/>
</dbReference>
<dbReference type="STRING" id="871968.DESME_01970"/>
<keyword evidence="3" id="KW-1185">Reference proteome</keyword>
<evidence type="ECO:0000259" key="1">
    <source>
        <dbReference type="Pfam" id="PF12697"/>
    </source>
</evidence>
<dbReference type="Pfam" id="PF12697">
    <property type="entry name" value="Abhydrolase_6"/>
    <property type="match status" value="1"/>
</dbReference>
<dbReference type="GO" id="GO:0016020">
    <property type="term" value="C:membrane"/>
    <property type="evidence" value="ECO:0007669"/>
    <property type="project" value="TreeGrafter"/>
</dbReference>
<dbReference type="InterPro" id="IPR000073">
    <property type="entry name" value="AB_hydrolase_1"/>
</dbReference>